<accession>A0A545AFE1</accession>
<evidence type="ECO:0000256" key="1">
    <source>
        <dbReference type="SAM" id="MobiDB-lite"/>
    </source>
</evidence>
<protein>
    <submittedName>
        <fullName evidence="3">Helix-turn-helix domain-containing protein</fullName>
    </submittedName>
</protein>
<evidence type="ECO:0000313" key="4">
    <source>
        <dbReference type="Proteomes" id="UP000317982"/>
    </source>
</evidence>
<dbReference type="EMBL" id="VIRS01000049">
    <property type="protein sequence ID" value="TQS40044.1"/>
    <property type="molecule type" value="Genomic_DNA"/>
</dbReference>
<dbReference type="InParanoid" id="A0A545AFE1"/>
<evidence type="ECO:0000313" key="3">
    <source>
        <dbReference type="EMBL" id="TQS40044.1"/>
    </source>
</evidence>
<feature type="compositionally biased region" description="Basic residues" evidence="1">
    <location>
        <begin position="175"/>
        <end position="185"/>
    </location>
</feature>
<feature type="region of interest" description="Disordered" evidence="1">
    <location>
        <begin position="154"/>
        <end position="186"/>
    </location>
</feature>
<name>A0A545AFE1_9ACTN</name>
<dbReference type="RefSeq" id="WP_142709585.1">
    <property type="nucleotide sequence ID" value="NZ_VIRS01000049.1"/>
</dbReference>
<proteinExistence type="predicted"/>
<dbReference type="Proteomes" id="UP000317982">
    <property type="component" value="Unassembled WGS sequence"/>
</dbReference>
<organism evidence="3 4">
    <name type="scientific">Cryptosporangium phraense</name>
    <dbReference type="NCBI Taxonomy" id="2593070"/>
    <lineage>
        <taxon>Bacteria</taxon>
        <taxon>Bacillati</taxon>
        <taxon>Actinomycetota</taxon>
        <taxon>Actinomycetes</taxon>
        <taxon>Cryptosporangiales</taxon>
        <taxon>Cryptosporangiaceae</taxon>
        <taxon>Cryptosporangium</taxon>
    </lineage>
</organism>
<keyword evidence="4" id="KW-1185">Reference proteome</keyword>
<gene>
    <name evidence="3" type="ORF">FL583_37065</name>
</gene>
<evidence type="ECO:0000259" key="2">
    <source>
        <dbReference type="Pfam" id="PF13936"/>
    </source>
</evidence>
<reference evidence="3 4" key="1">
    <citation type="submission" date="2019-07" db="EMBL/GenBank/DDBJ databases">
        <title>Cryptosporangium phraense sp. nov., isolated from plant litter.</title>
        <authorList>
            <person name="Suriyachadkun C."/>
        </authorList>
    </citation>
    <scope>NUCLEOTIDE SEQUENCE [LARGE SCALE GENOMIC DNA]</scope>
    <source>
        <strain evidence="3 4">A-T 5661</strain>
    </source>
</reference>
<dbReference type="Pfam" id="PF13936">
    <property type="entry name" value="HTH_38"/>
    <property type="match status" value="1"/>
</dbReference>
<dbReference type="AlphaFoldDB" id="A0A545AFE1"/>
<comment type="caution">
    <text evidence="3">The sequence shown here is derived from an EMBL/GenBank/DDBJ whole genome shotgun (WGS) entry which is preliminary data.</text>
</comment>
<sequence>MSLAERVEIAVLWAAGQSAAQIGRVRGRDWSAIGRELTRDQSGRRPDRRVWRYRGCLPDRRPQTAGRRRDAGRVGRVGRVRGNRGWSMAGALGRSRAVRPRRWSTGRRCACPTKRPSSPFRADPRAAALRAEHTCAPAGRCASPSLRARAEVASKAARGPHCARRPGRRLPNGAARRHHPRHRPGHLLLRPALTLATRLE</sequence>
<feature type="domain" description="Transposase IS30-like HTH" evidence="2">
    <location>
        <begin position="1"/>
        <end position="39"/>
    </location>
</feature>
<dbReference type="InterPro" id="IPR025246">
    <property type="entry name" value="IS30-like_HTH"/>
</dbReference>
<dbReference type="OrthoDB" id="9803231at2"/>